<organism evidence="5 6">
    <name type="scientific">Streptomyces mutabilis</name>
    <dbReference type="NCBI Taxonomy" id="67332"/>
    <lineage>
        <taxon>Bacteria</taxon>
        <taxon>Bacillati</taxon>
        <taxon>Actinomycetota</taxon>
        <taxon>Actinomycetes</taxon>
        <taxon>Kitasatosporales</taxon>
        <taxon>Streptomycetaceae</taxon>
        <taxon>Streptomyces</taxon>
    </lineage>
</organism>
<keyword evidence="2 5" id="KW-0436">Ligase</keyword>
<dbReference type="EMBL" id="JNFQ01000010">
    <property type="protein sequence ID" value="KFG71165.1"/>
    <property type="molecule type" value="Genomic_DNA"/>
</dbReference>
<comment type="similarity">
    <text evidence="1">Belongs to the ATP-dependent DNA ligase family.</text>
</comment>
<name>A0A086MQJ7_9ACTN</name>
<feature type="domain" description="ATP-dependent DNA ligase family profile" evidence="4">
    <location>
        <begin position="106"/>
        <end position="199"/>
    </location>
</feature>
<dbReference type="GO" id="GO:0005524">
    <property type="term" value="F:ATP binding"/>
    <property type="evidence" value="ECO:0007669"/>
    <property type="project" value="InterPro"/>
</dbReference>
<gene>
    <name evidence="5" type="ORF">FM21_35980</name>
</gene>
<dbReference type="Gene3D" id="3.30.470.30">
    <property type="entry name" value="DNA ligase/mRNA capping enzyme"/>
    <property type="match status" value="1"/>
</dbReference>
<protein>
    <submittedName>
        <fullName evidence="5">ATP-dependent DNA ligase</fullName>
    </submittedName>
</protein>
<dbReference type="STRING" id="1915400.FM21_35980"/>
<dbReference type="SUPFAM" id="SSF56091">
    <property type="entry name" value="DNA ligase/mRNA capping enzyme, catalytic domain"/>
    <property type="match status" value="1"/>
</dbReference>
<keyword evidence="6" id="KW-1185">Reference proteome</keyword>
<evidence type="ECO:0000259" key="4">
    <source>
        <dbReference type="PROSITE" id="PS50160"/>
    </source>
</evidence>
<sequence>MTWTLPEPMLTTQVASPDLPLGVAAEPKWDGYRAQLARYADGRVLLRSRQGTDMTAAFPEILDAALAQLPGDTGLDAELVVWEGERLAFERLQQRLARRRGAGALAAARGWPAHLVVFDVVRLEGTDLTAWPYARRRSALENLFADTPLTAPFTLCPSTTDPATARDWLTWTSAGLEGLCFKRLTEPYRAGTRAWGKYKVRATTEAVVGAVTGPPAVPRTLLLGRYDDTGRLRYTGRTVPLARTAAAALAEALTPAVGGHPWSGRTFTAGWGSREVLDVTLVDPRLVVEVDVDVARDAVGRWRHPVRLHRVRAEMHPMQVPEFGGGD</sequence>
<dbReference type="PANTHER" id="PTHR45674:SF4">
    <property type="entry name" value="DNA LIGASE 1"/>
    <property type="match status" value="1"/>
</dbReference>
<dbReference type="GO" id="GO:0006310">
    <property type="term" value="P:DNA recombination"/>
    <property type="evidence" value="ECO:0007669"/>
    <property type="project" value="InterPro"/>
</dbReference>
<dbReference type="InterPro" id="IPR050191">
    <property type="entry name" value="ATP-dep_DNA_ligase"/>
</dbReference>
<accession>A0A086MQJ7</accession>
<reference evidence="5 6" key="1">
    <citation type="submission" date="2014-05" db="EMBL/GenBank/DDBJ databases">
        <title>Complete genome sequence of the Streptomyces mutabilis TRM45540.</title>
        <authorList>
            <person name="Luo X."/>
            <person name="Zhang L."/>
        </authorList>
    </citation>
    <scope>NUCLEOTIDE SEQUENCE [LARGE SCALE GENOMIC DNA]</scope>
    <source>
        <strain evidence="5 6">TRM45540</strain>
    </source>
</reference>
<evidence type="ECO:0000256" key="3">
    <source>
        <dbReference type="ARBA" id="ARBA00034003"/>
    </source>
</evidence>
<dbReference type="GO" id="GO:0006281">
    <property type="term" value="P:DNA repair"/>
    <property type="evidence" value="ECO:0007669"/>
    <property type="project" value="InterPro"/>
</dbReference>
<comment type="caution">
    <text evidence="5">The sequence shown here is derived from an EMBL/GenBank/DDBJ whole genome shotgun (WGS) entry which is preliminary data.</text>
</comment>
<dbReference type="Pfam" id="PF01068">
    <property type="entry name" value="DNA_ligase_A_M"/>
    <property type="match status" value="1"/>
</dbReference>
<dbReference type="RefSeq" id="WP_043386601.1">
    <property type="nucleotide sequence ID" value="NZ_KN039953.1"/>
</dbReference>
<dbReference type="PROSITE" id="PS50160">
    <property type="entry name" value="DNA_LIGASE_A3"/>
    <property type="match status" value="1"/>
</dbReference>
<dbReference type="InterPro" id="IPR012340">
    <property type="entry name" value="NA-bd_OB-fold"/>
</dbReference>
<comment type="catalytic activity">
    <reaction evidence="3">
        <text>ATP + (deoxyribonucleotide)n-3'-hydroxyl + 5'-phospho-(deoxyribonucleotide)m = (deoxyribonucleotide)n+m + AMP + diphosphate.</text>
        <dbReference type="EC" id="6.5.1.1"/>
    </reaction>
</comment>
<evidence type="ECO:0000256" key="1">
    <source>
        <dbReference type="ARBA" id="ARBA00007572"/>
    </source>
</evidence>
<evidence type="ECO:0000313" key="6">
    <source>
        <dbReference type="Proteomes" id="UP000029095"/>
    </source>
</evidence>
<dbReference type="Gene3D" id="2.40.50.140">
    <property type="entry name" value="Nucleic acid-binding proteins"/>
    <property type="match status" value="1"/>
</dbReference>
<dbReference type="PANTHER" id="PTHR45674">
    <property type="entry name" value="DNA LIGASE 1/3 FAMILY MEMBER"/>
    <property type="match status" value="1"/>
</dbReference>
<dbReference type="AlphaFoldDB" id="A0A086MQJ7"/>
<dbReference type="GO" id="GO:0003910">
    <property type="term" value="F:DNA ligase (ATP) activity"/>
    <property type="evidence" value="ECO:0007669"/>
    <property type="project" value="UniProtKB-EC"/>
</dbReference>
<dbReference type="Proteomes" id="UP000029095">
    <property type="component" value="Unassembled WGS sequence"/>
</dbReference>
<dbReference type="InterPro" id="IPR012310">
    <property type="entry name" value="DNA_ligase_ATP-dep_cent"/>
</dbReference>
<dbReference type="HOGENOM" id="CLU_008325_4_0_11"/>
<proteinExistence type="inferred from homology"/>
<evidence type="ECO:0000313" key="5">
    <source>
        <dbReference type="EMBL" id="KFG71165.1"/>
    </source>
</evidence>
<evidence type="ECO:0000256" key="2">
    <source>
        <dbReference type="ARBA" id="ARBA00022598"/>
    </source>
</evidence>